<protein>
    <submittedName>
        <fullName evidence="3">Uncharacterized protein</fullName>
    </submittedName>
</protein>
<feature type="transmembrane region" description="Helical" evidence="2">
    <location>
        <begin position="46"/>
        <end position="67"/>
    </location>
</feature>
<keyword evidence="2" id="KW-0812">Transmembrane</keyword>
<feature type="compositionally biased region" description="Polar residues" evidence="1">
    <location>
        <begin position="384"/>
        <end position="400"/>
    </location>
</feature>
<feature type="region of interest" description="Disordered" evidence="1">
    <location>
        <begin position="333"/>
        <end position="474"/>
    </location>
</feature>
<proteinExistence type="predicted"/>
<accession>A0A7S2EB64</accession>
<evidence type="ECO:0000313" key="3">
    <source>
        <dbReference type="EMBL" id="CAD9326247.1"/>
    </source>
</evidence>
<gene>
    <name evidence="3" type="ORF">DBRI1063_LOCUS9039</name>
</gene>
<feature type="compositionally biased region" description="Basic and acidic residues" evidence="1">
    <location>
        <begin position="428"/>
        <end position="450"/>
    </location>
</feature>
<dbReference type="EMBL" id="HBGN01014141">
    <property type="protein sequence ID" value="CAD9326247.1"/>
    <property type="molecule type" value="Transcribed_RNA"/>
</dbReference>
<reference evidence="3" key="1">
    <citation type="submission" date="2021-01" db="EMBL/GenBank/DDBJ databases">
        <authorList>
            <person name="Corre E."/>
            <person name="Pelletier E."/>
            <person name="Niang G."/>
            <person name="Scheremetjew M."/>
            <person name="Finn R."/>
            <person name="Kale V."/>
            <person name="Holt S."/>
            <person name="Cochrane G."/>
            <person name="Meng A."/>
            <person name="Brown T."/>
            <person name="Cohen L."/>
        </authorList>
    </citation>
    <scope>NUCLEOTIDE SEQUENCE</scope>
    <source>
        <strain evidence="3">Pop2</strain>
    </source>
</reference>
<feature type="transmembrane region" description="Helical" evidence="2">
    <location>
        <begin position="186"/>
        <end position="206"/>
    </location>
</feature>
<feature type="transmembrane region" description="Helical" evidence="2">
    <location>
        <begin position="218"/>
        <end position="239"/>
    </location>
</feature>
<sequence>MAPPPQPSREEIRAATRRNKRRSSGGNNEVNNNVIESNLSMCLWGWHPFILFILLTTSFVLSTMSSLDCQFVHVRGIYYDESSDTTADNIGVGLWSFEEWISDPKKQNKRNKKSEQEGNKVKAAQDWYNEMIKERRTTCVMYGTAYKRGGLAFRTRNGDNVVSEEEKDVYKQWLINGDVNWSLSRLAAIFGFISGLIANAAIWLMVCIGMKPMSKEAILYANIIAFICEAIKFAIFFNISFCHSFTNPTPTSTDWFDVGSESATTTTWDKMGQGGRIVRSCGFGRGSASSLSSTLLYFVAMVLILGYHLRPNNDDESDDLSIPMIFRTIRNRRNQNNVPSNSQRNLSTAIPNTERNTERRRSGLEASGPTSSSLRHSKQPRRLPNQSAYDPSNSQRSLSRANAERRGSGLETSGPNSSSFRHLKQPRRSSDQSSKRPDNGNDPEKGEVKRQSSANSLEAVNAIDKDERGLKTGGQGRIIGRGKYVSRYVQCGDKSRTDISTLTGNS</sequence>
<feature type="region of interest" description="Disordered" evidence="1">
    <location>
        <begin position="1"/>
        <end position="30"/>
    </location>
</feature>
<feature type="compositionally biased region" description="Polar residues" evidence="1">
    <location>
        <begin position="410"/>
        <end position="420"/>
    </location>
</feature>
<keyword evidence="2" id="KW-0472">Membrane</keyword>
<feature type="compositionally biased region" description="Polar residues" evidence="1">
    <location>
        <begin position="334"/>
        <end position="354"/>
    </location>
</feature>
<organism evidence="3">
    <name type="scientific">Ditylum brightwellii</name>
    <dbReference type="NCBI Taxonomy" id="49249"/>
    <lineage>
        <taxon>Eukaryota</taxon>
        <taxon>Sar</taxon>
        <taxon>Stramenopiles</taxon>
        <taxon>Ochrophyta</taxon>
        <taxon>Bacillariophyta</taxon>
        <taxon>Mediophyceae</taxon>
        <taxon>Lithodesmiophycidae</taxon>
        <taxon>Lithodesmiales</taxon>
        <taxon>Lithodesmiaceae</taxon>
        <taxon>Ditylum</taxon>
    </lineage>
</organism>
<keyword evidence="2" id="KW-1133">Transmembrane helix</keyword>
<dbReference type="AlphaFoldDB" id="A0A7S2EB64"/>
<feature type="transmembrane region" description="Helical" evidence="2">
    <location>
        <begin position="288"/>
        <end position="309"/>
    </location>
</feature>
<evidence type="ECO:0000256" key="2">
    <source>
        <dbReference type="SAM" id="Phobius"/>
    </source>
</evidence>
<evidence type="ECO:0000256" key="1">
    <source>
        <dbReference type="SAM" id="MobiDB-lite"/>
    </source>
</evidence>
<name>A0A7S2EB64_9STRA</name>